<evidence type="ECO:0000313" key="16">
    <source>
        <dbReference type="EMBL" id="KIH70490.1"/>
    </source>
</evidence>
<dbReference type="GO" id="GO:0045259">
    <property type="term" value="C:proton-transporting ATP synthase complex"/>
    <property type="evidence" value="ECO:0007669"/>
    <property type="project" value="UniProtKB-KW"/>
</dbReference>
<evidence type="ECO:0000313" key="18">
    <source>
        <dbReference type="EMBL" id="OZT77683.1"/>
    </source>
</evidence>
<dbReference type="GO" id="GO:0046961">
    <property type="term" value="F:proton-transporting ATPase activity, rotational mechanism"/>
    <property type="evidence" value="ECO:0007669"/>
    <property type="project" value="TreeGrafter"/>
</dbReference>
<evidence type="ECO:0000256" key="9">
    <source>
        <dbReference type="ARBA" id="ARBA00023136"/>
    </source>
</evidence>
<comment type="subcellular location">
    <subcellularLocation>
        <location evidence="13">Cell membrane</location>
        <topology evidence="13">Single-pass membrane protein</topology>
    </subcellularLocation>
    <subcellularLocation>
        <location evidence="12">Endomembrane system</location>
        <topology evidence="12">Single-pass membrane protein</topology>
    </subcellularLocation>
</comment>
<dbReference type="AlphaFoldDB" id="A0A0C2H9N0"/>
<keyword evidence="6 13" id="KW-0375">Hydrogen ion transport</keyword>
<dbReference type="OrthoDB" id="282095at2"/>
<keyword evidence="10 13" id="KW-0066">ATP synthesis</keyword>
<evidence type="ECO:0000256" key="10">
    <source>
        <dbReference type="ARBA" id="ARBA00023310"/>
    </source>
</evidence>
<dbReference type="STRING" id="45670.SN16_07160"/>
<keyword evidence="7 13" id="KW-1133">Transmembrane helix</keyword>
<comment type="caution">
    <text evidence="16">The sequence shown here is derived from an EMBL/GenBank/DDBJ whole genome shotgun (WGS) entry which is preliminary data.</text>
</comment>
<keyword evidence="16" id="KW-0378">Hydrolase</keyword>
<evidence type="ECO:0000256" key="11">
    <source>
        <dbReference type="ARBA" id="ARBA00025198"/>
    </source>
</evidence>
<feature type="coiled-coil region" evidence="15">
    <location>
        <begin position="59"/>
        <end position="131"/>
    </location>
</feature>
<dbReference type="InterPro" id="IPR050059">
    <property type="entry name" value="ATP_synthase_B_chain"/>
</dbReference>
<reference evidence="17" key="4">
    <citation type="submission" date="2022-12" db="EMBL/GenBank/DDBJ databases">
        <title>Genome analysis and biological profiling of marine Salinicoccus roseus MOSEL-ME25.</title>
        <authorList>
            <person name="Mirza F.T."/>
            <person name="Xie Y."/>
            <person name="Shinwari Z.K."/>
        </authorList>
    </citation>
    <scope>NUCLEOTIDE SEQUENCE</scope>
    <source>
        <strain evidence="17">MOSEL-ME25</strain>
    </source>
</reference>
<evidence type="ECO:0000256" key="2">
    <source>
        <dbReference type="ARBA" id="ARBA00022448"/>
    </source>
</evidence>
<keyword evidence="21" id="KW-1185">Reference proteome</keyword>
<evidence type="ECO:0000313" key="21">
    <source>
        <dbReference type="Proteomes" id="UP000527860"/>
    </source>
</evidence>
<dbReference type="NCBIfam" id="TIGR01144">
    <property type="entry name" value="ATP_synt_b"/>
    <property type="match status" value="1"/>
</dbReference>
<evidence type="ECO:0000256" key="13">
    <source>
        <dbReference type="HAMAP-Rule" id="MF_01398"/>
    </source>
</evidence>
<proteinExistence type="inferred from homology"/>
<reference evidence="17" key="3">
    <citation type="submission" date="2020-04" db="EMBL/GenBank/DDBJ databases">
        <authorList>
            <person name="Tanveer F."/>
            <person name="Xie Y."/>
            <person name="Shinwari Z.K."/>
        </authorList>
    </citation>
    <scope>NUCLEOTIDE SEQUENCE</scope>
    <source>
        <strain evidence="17">MOSEL-ME25</strain>
    </source>
</reference>
<sequence length="171" mass="19411">MEFLILGATDTVPAAIGNSLIQLLTFLVLLGALSYFVWKPLKKVMDEREQLIHSEIDDAEQRRMEAVKLKEENEAVLRETQAEISEMMDNAKQQAKKEQEAIIHDANTRANQMMEAAKADIEREKEKAIRDINDQVGDISVLIAEKMISKEINQQDQKDLVARYLQEAGGK</sequence>
<comment type="similarity">
    <text evidence="1 13 14">Belongs to the ATPase B chain family.</text>
</comment>
<keyword evidence="3 13" id="KW-1003">Cell membrane</keyword>
<dbReference type="RefSeq" id="WP_040105948.1">
    <property type="nucleotide sequence ID" value="NZ_BMCA01000002.1"/>
</dbReference>
<evidence type="ECO:0000256" key="7">
    <source>
        <dbReference type="ARBA" id="ARBA00022989"/>
    </source>
</evidence>
<evidence type="ECO:0000256" key="4">
    <source>
        <dbReference type="ARBA" id="ARBA00022547"/>
    </source>
</evidence>
<dbReference type="CDD" id="cd06503">
    <property type="entry name" value="ATP-synt_Fo_b"/>
    <property type="match status" value="1"/>
</dbReference>
<keyword evidence="8 13" id="KW-0406">Ion transport</keyword>
<keyword evidence="4 13" id="KW-0138">CF(0)</keyword>
<dbReference type="GeneID" id="77845331"/>
<keyword evidence="2 13" id="KW-0813">Transport</keyword>
<comment type="function">
    <text evidence="11 13">F(1)F(0) ATP synthase produces ATP from ADP in the presence of a proton or sodium gradient. F-type ATPases consist of two structural domains, F(1) containing the extramembraneous catalytic core and F(0) containing the membrane proton channel, linked together by a central stalk and a peripheral stalk. During catalysis, ATP synthesis in the catalytic domain of F(1) is coupled via a rotary mechanism of the central stalk subunits to proton translocation.</text>
</comment>
<dbReference type="NCBIfam" id="NF009987">
    <property type="entry name" value="PRK13453.1"/>
    <property type="match status" value="1"/>
</dbReference>
<dbReference type="Proteomes" id="UP000216682">
    <property type="component" value="Unassembled WGS sequence"/>
</dbReference>
<dbReference type="GO" id="GO:0046933">
    <property type="term" value="F:proton-transporting ATP synthase activity, rotational mechanism"/>
    <property type="evidence" value="ECO:0007669"/>
    <property type="project" value="UniProtKB-UniRule"/>
</dbReference>
<comment type="subunit">
    <text evidence="13">F-type ATPases have 2 components, F(1) - the catalytic core - and F(0) - the membrane proton channel. F(1) has five subunits: alpha(3), beta(3), gamma(1), delta(1), epsilon(1). F(0) has three main subunits: a(1), b(2) and c(10-14). The alpha and beta chains form an alternating ring which encloses part of the gamma chain. F(1) is attached to F(0) by a central stalk formed by the gamma and epsilon chains, while a peripheral stalk is formed by the delta and b chains.</text>
</comment>
<evidence type="ECO:0000256" key="1">
    <source>
        <dbReference type="ARBA" id="ARBA00005513"/>
    </source>
</evidence>
<evidence type="ECO:0000256" key="14">
    <source>
        <dbReference type="RuleBase" id="RU003848"/>
    </source>
</evidence>
<protein>
    <recommendedName>
        <fullName evidence="13">ATP synthase subunit b</fullName>
    </recommendedName>
    <alternativeName>
        <fullName evidence="13">ATP synthase F(0) sector subunit b</fullName>
    </alternativeName>
    <alternativeName>
        <fullName evidence="13">ATPase subunit I</fullName>
    </alternativeName>
    <alternativeName>
        <fullName evidence="13">F-type ATPase subunit b</fullName>
        <shortName evidence="13">F-ATPase subunit b</shortName>
    </alternativeName>
</protein>
<evidence type="ECO:0000256" key="5">
    <source>
        <dbReference type="ARBA" id="ARBA00022692"/>
    </source>
</evidence>
<comment type="function">
    <text evidence="13">Component of the F(0) channel, it forms part of the peripheral stalk, linking F(1) to F(0).</text>
</comment>
<dbReference type="Pfam" id="PF00430">
    <property type="entry name" value="ATP-synt_B"/>
    <property type="match status" value="1"/>
</dbReference>
<dbReference type="PANTHER" id="PTHR33445">
    <property type="entry name" value="ATP SYNTHASE SUBUNIT B', CHLOROPLASTIC"/>
    <property type="match status" value="1"/>
</dbReference>
<feature type="transmembrane region" description="Helical" evidence="13">
    <location>
        <begin position="20"/>
        <end position="38"/>
    </location>
</feature>
<keyword evidence="5 13" id="KW-0812">Transmembrane</keyword>
<dbReference type="GO" id="GO:0016787">
    <property type="term" value="F:hydrolase activity"/>
    <property type="evidence" value="ECO:0007669"/>
    <property type="project" value="UniProtKB-KW"/>
</dbReference>
<organism evidence="16 19">
    <name type="scientific">Salinicoccus roseus</name>
    <dbReference type="NCBI Taxonomy" id="45670"/>
    <lineage>
        <taxon>Bacteria</taxon>
        <taxon>Bacillati</taxon>
        <taxon>Bacillota</taxon>
        <taxon>Bacilli</taxon>
        <taxon>Bacillales</taxon>
        <taxon>Staphylococcaceae</taxon>
        <taxon>Salinicoccus</taxon>
    </lineage>
</organism>
<dbReference type="Proteomes" id="UP000031546">
    <property type="component" value="Unassembled WGS sequence"/>
</dbReference>
<dbReference type="InterPro" id="IPR005864">
    <property type="entry name" value="ATP_synth_F0_bsu_bac"/>
</dbReference>
<reference evidence="16 19" key="1">
    <citation type="submission" date="2015-01" db="EMBL/GenBank/DDBJ databases">
        <title>Genome sequences of high lactate-tolerant strain Salinicoccus roseus W12 with industrial interest.</title>
        <authorList>
            <person name="Wang H."/>
            <person name="Yu B."/>
        </authorList>
    </citation>
    <scope>NUCLEOTIDE SEQUENCE [LARGE SCALE GENOMIC DNA]</scope>
    <source>
        <strain evidence="16 19">W12</strain>
    </source>
</reference>
<keyword evidence="9 13" id="KW-0472">Membrane</keyword>
<dbReference type="Proteomes" id="UP000527860">
    <property type="component" value="Unassembled WGS sequence"/>
</dbReference>
<dbReference type="HAMAP" id="MF_01398">
    <property type="entry name" value="ATP_synth_b_bprime"/>
    <property type="match status" value="1"/>
</dbReference>
<reference evidence="18 20" key="2">
    <citation type="submission" date="2017-07" db="EMBL/GenBank/DDBJ databases">
        <title>Shotgun whole genome sequences of three halophilic bacterial isolates.</title>
        <authorList>
            <person name="Pozzo T."/>
            <person name="Higdon S.M."/>
            <person name="Quillaguaman J."/>
        </authorList>
    </citation>
    <scope>NUCLEOTIDE SEQUENCE [LARGE SCALE GENOMIC DNA]</scope>
    <source>
        <strain evidence="18 20">BU-1</strain>
    </source>
</reference>
<accession>A0A0C2H9N0</accession>
<dbReference type="GO" id="GO:0005886">
    <property type="term" value="C:plasma membrane"/>
    <property type="evidence" value="ECO:0007669"/>
    <property type="project" value="UniProtKB-SubCell"/>
</dbReference>
<evidence type="ECO:0000313" key="17">
    <source>
        <dbReference type="EMBL" id="MDB0580575.1"/>
    </source>
</evidence>
<gene>
    <name evidence="13 18" type="primary">atpF</name>
    <name evidence="18" type="ORF">CFN03_07060</name>
    <name evidence="17" type="ORF">F7P68_0008530</name>
    <name evidence="16" type="ORF">SN16_07160</name>
</gene>
<dbReference type="GO" id="GO:0012505">
    <property type="term" value="C:endomembrane system"/>
    <property type="evidence" value="ECO:0007669"/>
    <property type="project" value="UniProtKB-SubCell"/>
</dbReference>
<dbReference type="SUPFAM" id="SSF81573">
    <property type="entry name" value="F1F0 ATP synthase subunit B, membrane domain"/>
    <property type="match status" value="1"/>
</dbReference>
<dbReference type="InterPro" id="IPR002146">
    <property type="entry name" value="ATP_synth_b/b'su_bac/chlpt"/>
</dbReference>
<dbReference type="EMBL" id="JABEVU030000001">
    <property type="protein sequence ID" value="MDB0580575.1"/>
    <property type="molecule type" value="Genomic_DNA"/>
</dbReference>
<evidence type="ECO:0000256" key="6">
    <source>
        <dbReference type="ARBA" id="ARBA00022781"/>
    </source>
</evidence>
<dbReference type="EMBL" id="JXII01000006">
    <property type="protein sequence ID" value="KIH70490.1"/>
    <property type="molecule type" value="Genomic_DNA"/>
</dbReference>
<evidence type="ECO:0000256" key="3">
    <source>
        <dbReference type="ARBA" id="ARBA00022475"/>
    </source>
</evidence>
<dbReference type="InterPro" id="IPR028987">
    <property type="entry name" value="ATP_synth_B-like_membr_sf"/>
</dbReference>
<evidence type="ECO:0000256" key="12">
    <source>
        <dbReference type="ARBA" id="ARBA00037847"/>
    </source>
</evidence>
<keyword evidence="15" id="KW-0175">Coiled coil</keyword>
<evidence type="ECO:0000256" key="15">
    <source>
        <dbReference type="SAM" id="Coils"/>
    </source>
</evidence>
<evidence type="ECO:0000256" key="8">
    <source>
        <dbReference type="ARBA" id="ARBA00023065"/>
    </source>
</evidence>
<name>A0A0C2H9N0_9STAP</name>
<evidence type="ECO:0000313" key="20">
    <source>
        <dbReference type="Proteomes" id="UP000216682"/>
    </source>
</evidence>
<dbReference type="PANTHER" id="PTHR33445:SF1">
    <property type="entry name" value="ATP SYNTHASE SUBUNIT B"/>
    <property type="match status" value="1"/>
</dbReference>
<evidence type="ECO:0000313" key="19">
    <source>
        <dbReference type="Proteomes" id="UP000031546"/>
    </source>
</evidence>
<dbReference type="EMBL" id="NPEZ01000002">
    <property type="protein sequence ID" value="OZT77683.1"/>
    <property type="molecule type" value="Genomic_DNA"/>
</dbReference>